<evidence type="ECO:0000313" key="25">
    <source>
        <dbReference type="Proteomes" id="UP000694726"/>
    </source>
</evidence>
<feature type="domain" description="B30.2/SPRY" evidence="22">
    <location>
        <begin position="566"/>
        <end position="782"/>
    </location>
</feature>
<evidence type="ECO:0000256" key="16">
    <source>
        <dbReference type="ARBA" id="ARBA00031197"/>
    </source>
</evidence>
<evidence type="ECO:0000256" key="10">
    <source>
        <dbReference type="ARBA" id="ARBA00022799"/>
    </source>
</evidence>
<organism evidence="24 25">
    <name type="scientific">Sus scrofa</name>
    <name type="common">Pig</name>
    <dbReference type="NCBI Taxonomy" id="9823"/>
    <lineage>
        <taxon>Eukaryota</taxon>
        <taxon>Metazoa</taxon>
        <taxon>Chordata</taxon>
        <taxon>Craniata</taxon>
        <taxon>Vertebrata</taxon>
        <taxon>Euteleostomi</taxon>
        <taxon>Mammalia</taxon>
        <taxon>Eutheria</taxon>
        <taxon>Laurasiatheria</taxon>
        <taxon>Artiodactyla</taxon>
        <taxon>Suina</taxon>
        <taxon>Suidae</taxon>
        <taxon>Sus</taxon>
    </lineage>
</organism>
<keyword evidence="5" id="KW-0109">Calcium transport</keyword>
<dbReference type="InterPro" id="IPR001870">
    <property type="entry name" value="B30.2/SPRY"/>
</dbReference>
<dbReference type="Pfam" id="PF00622">
    <property type="entry name" value="SPRY"/>
    <property type="match status" value="1"/>
</dbReference>
<dbReference type="InterPro" id="IPR035910">
    <property type="entry name" value="RyR/IP3R_RIH_dom_sf"/>
</dbReference>
<dbReference type="SMART" id="SM00472">
    <property type="entry name" value="MIR"/>
    <property type="match status" value="4"/>
</dbReference>
<keyword evidence="6" id="KW-0107">Calcium channel</keyword>
<dbReference type="InterPro" id="IPR015925">
    <property type="entry name" value="Ryanodine_IP3_receptor"/>
</dbReference>
<dbReference type="PROSITE" id="PS50919">
    <property type="entry name" value="MIR"/>
    <property type="match status" value="3"/>
</dbReference>
<dbReference type="FunFam" id="2.80.10.50:FF:000009">
    <property type="entry name" value="Ryanodine receptor 1 (skeletal)"/>
    <property type="match status" value="1"/>
</dbReference>
<dbReference type="CDD" id="cd23290">
    <property type="entry name" value="beta-trefoil_MIR_RyR1"/>
    <property type="match status" value="1"/>
</dbReference>
<reference evidence="24" key="1">
    <citation type="submission" date="2025-08" db="UniProtKB">
        <authorList>
            <consortium name="Ensembl"/>
        </authorList>
    </citation>
    <scope>IDENTIFICATION</scope>
</reference>
<proteinExistence type="predicted"/>
<dbReference type="PRINTS" id="PR00795">
    <property type="entry name" value="RYANODINER"/>
</dbReference>
<comment type="function">
    <text evidence="20">Cytosolic calcium-activated calcium channel that mediates the release of Ca(2+) from the sarcoplasmic reticulum into the cytosol and thereby plays a key role in triggering muscle contraction following depolarization of T-tubules. Repeated very high-level exercise increases the open probability of the channel and leads to Ca(2+) leaking into the cytoplasm. Can also mediate the release of Ca(2+) from intracellular stores in neurons, and may thereby promote prolonged Ca(2+) signaling in the brain. Required for normal embryonic development of muscle fibers and skeletal muscle. Required for normal heart morphogenesis, skin development and ossification during embryogenesis.</text>
</comment>
<dbReference type="FunFam" id="2.60.120.920:FF:000002">
    <property type="entry name" value="ryanodine receptor isoform X2"/>
    <property type="match status" value="1"/>
</dbReference>
<evidence type="ECO:0000256" key="19">
    <source>
        <dbReference type="ARBA" id="ARBA00033030"/>
    </source>
</evidence>
<keyword evidence="15" id="KW-0675">Receptor</keyword>
<dbReference type="InterPro" id="IPR003032">
    <property type="entry name" value="Ryanodine_rcpt"/>
</dbReference>
<dbReference type="Ensembl" id="ENSSSCT00015065771.1">
    <property type="protein sequence ID" value="ENSSSCP00015026332.1"/>
    <property type="gene ID" value="ENSSSCG00015049037.1"/>
</dbReference>
<keyword evidence="10" id="KW-0702">S-nitrosylation</keyword>
<keyword evidence="3" id="KW-0217">Developmental protein</keyword>
<dbReference type="InterPro" id="IPR003877">
    <property type="entry name" value="SPRY_dom"/>
</dbReference>
<keyword evidence="4" id="KW-0597">Phosphoprotein</keyword>
<evidence type="ECO:0000256" key="11">
    <source>
        <dbReference type="ARBA" id="ARBA00022837"/>
    </source>
</evidence>
<dbReference type="GO" id="GO:0033017">
    <property type="term" value="C:sarcoplasmic reticulum membrane"/>
    <property type="evidence" value="ECO:0007669"/>
    <property type="project" value="UniProtKB-SubCell"/>
</dbReference>
<dbReference type="InterPro" id="IPR036300">
    <property type="entry name" value="MIR_dom_sf"/>
</dbReference>
<keyword evidence="6" id="KW-0407">Ion channel</keyword>
<keyword evidence="13" id="KW-0112">Calmodulin-binding</keyword>
<dbReference type="Proteomes" id="UP000694726">
    <property type="component" value="Unplaced"/>
</dbReference>
<evidence type="ECO:0000256" key="18">
    <source>
        <dbReference type="ARBA" id="ARBA00032969"/>
    </source>
</evidence>
<keyword evidence="14" id="KW-0703">Sarcoplasmic reticulum</keyword>
<dbReference type="PANTHER" id="PTHR46399">
    <property type="entry name" value="B30.2/SPRY DOMAIN-CONTAINING PROTEIN"/>
    <property type="match status" value="1"/>
</dbReference>
<dbReference type="Pfam" id="PF08709">
    <property type="entry name" value="Ins145_P3_rec"/>
    <property type="match status" value="1"/>
</dbReference>
<name>A0A8D0P4S3_PIG</name>
<dbReference type="InterPro" id="IPR014821">
    <property type="entry name" value="Ins145_P3_rcpt"/>
</dbReference>
<feature type="domain" description="MIR" evidence="23">
    <location>
        <begin position="195"/>
        <end position="249"/>
    </location>
</feature>
<dbReference type="InterPro" id="IPR013320">
    <property type="entry name" value="ConA-like_dom_sf"/>
</dbReference>
<keyword evidence="8" id="KW-0677">Repeat</keyword>
<dbReference type="SMART" id="SM00449">
    <property type="entry name" value="SPRY"/>
    <property type="match status" value="1"/>
</dbReference>
<dbReference type="Pfam" id="PF02815">
    <property type="entry name" value="MIR"/>
    <property type="match status" value="1"/>
</dbReference>
<keyword evidence="5" id="KW-0406">Ion transport</keyword>
<evidence type="ECO:0000256" key="2">
    <source>
        <dbReference type="ARBA" id="ARBA00014291"/>
    </source>
</evidence>
<dbReference type="SUPFAM" id="SSF100909">
    <property type="entry name" value="IP3 receptor type 1 binding core, domain 2"/>
    <property type="match status" value="1"/>
</dbReference>
<keyword evidence="5" id="KW-0813">Transport</keyword>
<dbReference type="Gene3D" id="1.25.10.30">
    <property type="entry name" value="IP3 receptor type 1 binding core, RIH domain"/>
    <property type="match status" value="1"/>
</dbReference>
<evidence type="ECO:0000256" key="4">
    <source>
        <dbReference type="ARBA" id="ARBA00022553"/>
    </source>
</evidence>
<dbReference type="PANTHER" id="PTHR46399:SF10">
    <property type="entry name" value="RYANODINE RECEPTOR 1"/>
    <property type="match status" value="1"/>
</dbReference>
<accession>A0A8D0P4S3</accession>
<evidence type="ECO:0000256" key="7">
    <source>
        <dbReference type="ARBA" id="ARBA00022723"/>
    </source>
</evidence>
<dbReference type="SUPFAM" id="SSF82109">
    <property type="entry name" value="MIR domain"/>
    <property type="match status" value="1"/>
</dbReference>
<evidence type="ECO:0000256" key="17">
    <source>
        <dbReference type="ARBA" id="ARBA00032832"/>
    </source>
</evidence>
<feature type="domain" description="MIR" evidence="23">
    <location>
        <begin position="89"/>
        <end position="144"/>
    </location>
</feature>
<dbReference type="CDD" id="cd12877">
    <property type="entry name" value="SPRY1_RyR"/>
    <property type="match status" value="1"/>
</dbReference>
<evidence type="ECO:0000259" key="23">
    <source>
        <dbReference type="PROSITE" id="PS50919"/>
    </source>
</evidence>
<dbReference type="Gene3D" id="2.60.120.920">
    <property type="match status" value="1"/>
</dbReference>
<evidence type="ECO:0000256" key="21">
    <source>
        <dbReference type="ARBA" id="ARBA00046784"/>
    </source>
</evidence>
<evidence type="ECO:0000256" key="9">
    <source>
        <dbReference type="ARBA" id="ARBA00022741"/>
    </source>
</evidence>
<dbReference type="FunFam" id="1.10.490.160:FF:000001">
    <property type="entry name" value="Ryanodine receptor 2 (Cardiac)"/>
    <property type="match status" value="1"/>
</dbReference>
<evidence type="ECO:0000256" key="15">
    <source>
        <dbReference type="ARBA" id="ARBA00023170"/>
    </source>
</evidence>
<dbReference type="InterPro" id="IPR016093">
    <property type="entry name" value="MIR_motif"/>
</dbReference>
<dbReference type="InterPro" id="IPR035761">
    <property type="entry name" value="SPRY1_RyR"/>
</dbReference>
<keyword evidence="7" id="KW-0479">Metal-binding</keyword>
<evidence type="ECO:0000259" key="22">
    <source>
        <dbReference type="PROSITE" id="PS50188"/>
    </source>
</evidence>
<evidence type="ECO:0000256" key="20">
    <source>
        <dbReference type="ARBA" id="ARBA00045680"/>
    </source>
</evidence>
<dbReference type="PROSITE" id="PS50188">
    <property type="entry name" value="B302_SPRY"/>
    <property type="match status" value="1"/>
</dbReference>
<dbReference type="GO" id="GO:0046872">
    <property type="term" value="F:metal ion binding"/>
    <property type="evidence" value="ECO:0007669"/>
    <property type="project" value="UniProtKB-KW"/>
</dbReference>
<dbReference type="Gene3D" id="2.80.10.50">
    <property type="match status" value="2"/>
</dbReference>
<dbReference type="InterPro" id="IPR013333">
    <property type="entry name" value="Ryan_recept"/>
</dbReference>
<dbReference type="Pfam" id="PF01365">
    <property type="entry name" value="RYDR_ITPR"/>
    <property type="match status" value="1"/>
</dbReference>
<evidence type="ECO:0000256" key="13">
    <source>
        <dbReference type="ARBA" id="ARBA00022860"/>
    </source>
</evidence>
<dbReference type="SUPFAM" id="SSF49899">
    <property type="entry name" value="Concanavalin A-like lectins/glucanases"/>
    <property type="match status" value="1"/>
</dbReference>
<evidence type="ECO:0000256" key="3">
    <source>
        <dbReference type="ARBA" id="ARBA00022473"/>
    </source>
</evidence>
<comment type="subcellular location">
    <subcellularLocation>
        <location evidence="1">Sarcoplasmic reticulum membrane</location>
        <topology evidence="1">Multi-pass membrane protein</topology>
    </subcellularLocation>
</comment>
<dbReference type="InterPro" id="IPR000699">
    <property type="entry name" value="RIH_dom"/>
</dbReference>
<sequence>AAAAGRGDDEVVLQCNATVLKEQLKLCLAAEGFGNRLCFLEPTSNAQNVPPDLAICCFVLEQSLSVRALQEMLANTVEAGVESSQGGGHRTLLYGHAILLRHAHSGMYLSCLTTSRSMTDKLAFDVGLQEDATGEACWWTTHPASKQRSEGEKVRVGDDLILVSVSSEPSGELQVDASFMQTLWNMNPICSGCEEGYVTGGHVLRLFHGHMDECLTISPADSDDQRRLVYYEGGSVCTHARSLWRLEPLRISWSGSHLRWGQPLRIRHVTTGRYLALIEDQGLVVVDASKAHTKATSFCFRISKEKLDTAPKRDVEGMGPPEIKYGESLCFVQHVASGLWLTYAAPDPKALRLGVLKKKAILHQEGHMDDALSLTRCQQEESQAARMIYSTAGLYNHFIKGLDSFSGKPRGSGAPAGTALPLEGVILSLQDLIGYFEPPSEELQHEEKQSKLRSLRNRQSLFQEEGMLSLVLNCIDRLNVYTTAAHFAEFAGEEAAESWKEIVNLLYEILASLIRGNRANCALFSNNLDWLVSKLDRLEASSGILEVLYCVLIESPEVLNIIQENHIKSIISLLDKHGRNHKVLDVLCSLCVCNGVAVRSNQDLITENLLPGRELLLQTNLINYVTSIRPNIFVGRAEGTTQYSKWYFEVMVDEVVPFLTAQATHLRVGWALTEGYSPYPGGGEGWGGNGVGDDLYSYGFDGLHLWTGHVPRLVTSPGQHLLAPEDVVSCCLDLSVPSISFRINGCPVQGVFEAFNLNGLFFPVVSFSAGVKVRFLLGGRHGEFKFLPPPGYAPCHEAVLPRERLRLEPIKEYRREGPRGPHLVGPSRCLSHTDFVPCPVDTVQIVLPPHLERIREKLAENIHELWALTRIEQGWTYGPVRDDNKRLHPCLVDFHSLPEPERNYNLQMSGETLKTLLALGCHVGMADEKAEDNLRKTKLPKTYMMSNGYKPAPLDLSHVRLTPAQTTLVDRLAENGHNVWARDRVAQGWSYSAVQARNLVGANPDP</sequence>
<protein>
    <recommendedName>
        <fullName evidence="2">Ryanodine receptor 1</fullName>
    </recommendedName>
    <alternativeName>
        <fullName evidence="18">Skeletal muscle calcium release channel</fullName>
    </alternativeName>
    <alternativeName>
        <fullName evidence="16">Skeletal muscle ryanodine receptor</fullName>
    </alternativeName>
    <alternativeName>
        <fullName evidence="19">Skeletal muscle-type ryanodine receptor</fullName>
    </alternativeName>
    <alternativeName>
        <fullName evidence="17">Type 1 ryanodine receptor</fullName>
    </alternativeName>
</protein>
<dbReference type="InterPro" id="IPR043136">
    <property type="entry name" value="B30.2/SPRY_sf"/>
</dbReference>
<keyword evidence="12" id="KW-0067">ATP-binding</keyword>
<dbReference type="GO" id="GO:0005524">
    <property type="term" value="F:ATP binding"/>
    <property type="evidence" value="ECO:0007669"/>
    <property type="project" value="UniProtKB-KW"/>
</dbReference>
<dbReference type="Gene3D" id="1.10.490.160">
    <property type="match status" value="2"/>
</dbReference>
<keyword evidence="11" id="KW-0106">Calcium</keyword>
<dbReference type="GO" id="GO:0005219">
    <property type="term" value="F:ryanodine-sensitive calcium-release channel activity"/>
    <property type="evidence" value="ECO:0007669"/>
    <property type="project" value="InterPro"/>
</dbReference>
<dbReference type="Pfam" id="PF02026">
    <property type="entry name" value="RyR"/>
    <property type="match status" value="2"/>
</dbReference>
<evidence type="ECO:0000256" key="14">
    <source>
        <dbReference type="ARBA" id="ARBA00022951"/>
    </source>
</evidence>
<dbReference type="FunFam" id="2.80.10.50:FF:000006">
    <property type="entry name" value="Ryanodine receptor 2 (Cardiac)"/>
    <property type="match status" value="1"/>
</dbReference>
<dbReference type="AlphaFoldDB" id="A0A8D0P4S3"/>
<evidence type="ECO:0000256" key="6">
    <source>
        <dbReference type="ARBA" id="ARBA00022673"/>
    </source>
</evidence>
<evidence type="ECO:0000256" key="8">
    <source>
        <dbReference type="ARBA" id="ARBA00022737"/>
    </source>
</evidence>
<keyword evidence="9" id="KW-0547">Nucleotide-binding</keyword>
<comment type="subunit">
    <text evidence="21">Homotetramer. Can also form heterotetramers with RYR2. Identified in a complex composed of RYR1, PDE4D, PKA, FKBP1A and protein phosphatase 1 (PP1). Repeated very high-level exercise decreases interaction with PDE4D and protein phosphatase 1 (PP1). Interacts with CALM; CALM with bound calcium inhibits the RYR1 channel activity. Interacts with S100A1. Interacts with FKBP1A; this stabilizes the closed conformation of the channel. Interacts with CACNA1S; interaction with CACNA1S is important for activation of the RYR1 channel. Interacts with CACNB1. Interacts with TRDN and ASPH; these interactions stimulate RYR1 channel activity. Interacts with SELENON. Interacts with scorpion calcins (AC P0DPT1; AC P0DM30; AC A0A1L4BJ42; AC P59868; AC P60254; AC B8QG00; AC L0GBR1; AC P60252; AC P60253).</text>
</comment>
<evidence type="ECO:0000256" key="5">
    <source>
        <dbReference type="ARBA" id="ARBA00022568"/>
    </source>
</evidence>
<feature type="domain" description="MIR" evidence="23">
    <location>
        <begin position="255"/>
        <end position="318"/>
    </location>
</feature>
<evidence type="ECO:0000256" key="12">
    <source>
        <dbReference type="ARBA" id="ARBA00022840"/>
    </source>
</evidence>
<evidence type="ECO:0000313" key="24">
    <source>
        <dbReference type="Ensembl" id="ENSSSCP00015026332.1"/>
    </source>
</evidence>
<evidence type="ECO:0000256" key="1">
    <source>
        <dbReference type="ARBA" id="ARBA00004326"/>
    </source>
</evidence>
<dbReference type="FunFam" id="1.25.10.30:FF:000002">
    <property type="entry name" value="ryanodine receptor isoform X2"/>
    <property type="match status" value="1"/>
</dbReference>
<dbReference type="GO" id="GO:0005516">
    <property type="term" value="F:calmodulin binding"/>
    <property type="evidence" value="ECO:0007669"/>
    <property type="project" value="UniProtKB-KW"/>
</dbReference>